<keyword evidence="1" id="KW-1133">Transmembrane helix</keyword>
<sequence>MFIQVAAESETFKRYKFDAATKTLTWNQKQPMIQLQRHLKTMQCIRLDNYGQGQSFNIYYGWVKVGEETRFLKLVHDSQGTMTLFNDPFSRICIYYFAYIDPFPAKATAYTPTPTDMPLCASDTLPTPDGCICTKDNHPTGCTCPLDTTDIPKAICAAGVVHISWMIAMIAVVAPVLALFW</sequence>
<dbReference type="EMBL" id="SNRW01006825">
    <property type="protein sequence ID" value="KAA6382364.1"/>
    <property type="molecule type" value="Genomic_DNA"/>
</dbReference>
<keyword evidence="1" id="KW-0472">Membrane</keyword>
<keyword evidence="1" id="KW-0812">Transmembrane</keyword>
<evidence type="ECO:0000313" key="3">
    <source>
        <dbReference type="Proteomes" id="UP000324800"/>
    </source>
</evidence>
<organism evidence="2 3">
    <name type="scientific">Streblomastix strix</name>
    <dbReference type="NCBI Taxonomy" id="222440"/>
    <lineage>
        <taxon>Eukaryota</taxon>
        <taxon>Metamonada</taxon>
        <taxon>Preaxostyla</taxon>
        <taxon>Oxymonadida</taxon>
        <taxon>Streblomastigidae</taxon>
        <taxon>Streblomastix</taxon>
    </lineage>
</organism>
<protein>
    <submittedName>
        <fullName evidence="2">Uncharacterized protein</fullName>
    </submittedName>
</protein>
<evidence type="ECO:0000313" key="2">
    <source>
        <dbReference type="EMBL" id="KAA6382364.1"/>
    </source>
</evidence>
<dbReference type="AlphaFoldDB" id="A0A5J4VIR6"/>
<proteinExistence type="predicted"/>
<comment type="caution">
    <text evidence="2">The sequence shown here is derived from an EMBL/GenBank/DDBJ whole genome shotgun (WGS) entry which is preliminary data.</text>
</comment>
<feature type="transmembrane region" description="Helical" evidence="1">
    <location>
        <begin position="159"/>
        <end position="180"/>
    </location>
</feature>
<name>A0A5J4VIR6_9EUKA</name>
<gene>
    <name evidence="2" type="ORF">EZS28_022109</name>
</gene>
<dbReference type="Proteomes" id="UP000324800">
    <property type="component" value="Unassembled WGS sequence"/>
</dbReference>
<evidence type="ECO:0000256" key="1">
    <source>
        <dbReference type="SAM" id="Phobius"/>
    </source>
</evidence>
<reference evidence="2 3" key="1">
    <citation type="submission" date="2019-03" db="EMBL/GenBank/DDBJ databases">
        <title>Single cell metagenomics reveals metabolic interactions within the superorganism composed of flagellate Streblomastix strix and complex community of Bacteroidetes bacteria on its surface.</title>
        <authorList>
            <person name="Treitli S.C."/>
            <person name="Kolisko M."/>
            <person name="Husnik F."/>
            <person name="Keeling P."/>
            <person name="Hampl V."/>
        </authorList>
    </citation>
    <scope>NUCLEOTIDE SEQUENCE [LARGE SCALE GENOMIC DNA]</scope>
    <source>
        <strain evidence="2">ST1C</strain>
    </source>
</reference>
<accession>A0A5J4VIR6</accession>